<dbReference type="Proteomes" id="UP000054166">
    <property type="component" value="Unassembled WGS sequence"/>
</dbReference>
<evidence type="ECO:0000313" key="1">
    <source>
        <dbReference type="EMBL" id="KIM91194.1"/>
    </source>
</evidence>
<dbReference type="AlphaFoldDB" id="A0A0C3GHR3"/>
<reference evidence="1 2" key="1">
    <citation type="submission" date="2014-04" db="EMBL/GenBank/DDBJ databases">
        <authorList>
            <consortium name="DOE Joint Genome Institute"/>
            <person name="Kuo A."/>
            <person name="Tarkka M."/>
            <person name="Buscot F."/>
            <person name="Kohler A."/>
            <person name="Nagy L.G."/>
            <person name="Floudas D."/>
            <person name="Copeland A."/>
            <person name="Barry K.W."/>
            <person name="Cichocki N."/>
            <person name="Veneault-Fourrey C."/>
            <person name="LaButti K."/>
            <person name="Lindquist E.A."/>
            <person name="Lipzen A."/>
            <person name="Lundell T."/>
            <person name="Morin E."/>
            <person name="Murat C."/>
            <person name="Sun H."/>
            <person name="Tunlid A."/>
            <person name="Henrissat B."/>
            <person name="Grigoriev I.V."/>
            <person name="Hibbett D.S."/>
            <person name="Martin F."/>
            <person name="Nordberg H.P."/>
            <person name="Cantor M.N."/>
            <person name="Hua S.X."/>
        </authorList>
    </citation>
    <scope>NUCLEOTIDE SEQUENCE [LARGE SCALE GENOMIC DNA]</scope>
    <source>
        <strain evidence="1 2">F 1598</strain>
    </source>
</reference>
<dbReference type="HOGENOM" id="CLU_2347452_0_0_1"/>
<gene>
    <name evidence="1" type="ORF">PILCRDRAFT_168249</name>
</gene>
<reference evidence="2" key="2">
    <citation type="submission" date="2015-01" db="EMBL/GenBank/DDBJ databases">
        <title>Evolutionary Origins and Diversification of the Mycorrhizal Mutualists.</title>
        <authorList>
            <consortium name="DOE Joint Genome Institute"/>
            <consortium name="Mycorrhizal Genomics Consortium"/>
            <person name="Kohler A."/>
            <person name="Kuo A."/>
            <person name="Nagy L.G."/>
            <person name="Floudas D."/>
            <person name="Copeland A."/>
            <person name="Barry K.W."/>
            <person name="Cichocki N."/>
            <person name="Veneault-Fourrey C."/>
            <person name="LaButti K."/>
            <person name="Lindquist E.A."/>
            <person name="Lipzen A."/>
            <person name="Lundell T."/>
            <person name="Morin E."/>
            <person name="Murat C."/>
            <person name="Riley R."/>
            <person name="Ohm R."/>
            <person name="Sun H."/>
            <person name="Tunlid A."/>
            <person name="Henrissat B."/>
            <person name="Grigoriev I.V."/>
            <person name="Hibbett D.S."/>
            <person name="Martin F."/>
        </authorList>
    </citation>
    <scope>NUCLEOTIDE SEQUENCE [LARGE SCALE GENOMIC DNA]</scope>
    <source>
        <strain evidence="2">F 1598</strain>
    </source>
</reference>
<accession>A0A0C3GHR3</accession>
<keyword evidence="2" id="KW-1185">Reference proteome</keyword>
<dbReference type="InParanoid" id="A0A0C3GHR3"/>
<dbReference type="EMBL" id="KN832972">
    <property type="protein sequence ID" value="KIM91194.1"/>
    <property type="molecule type" value="Genomic_DNA"/>
</dbReference>
<sequence length="97" mass="11016">MLVAEKLQFNLCCSCLCVPEPMDVLQVSTIGLYSVPRSKGHRSMVFLKEWNTAETTMRPHLDCESFDRRSASATFRFYHRLSQTSNPSASTLSLLQI</sequence>
<evidence type="ECO:0000313" key="2">
    <source>
        <dbReference type="Proteomes" id="UP000054166"/>
    </source>
</evidence>
<proteinExistence type="predicted"/>
<name>A0A0C3GHR3_PILCF</name>
<organism evidence="1 2">
    <name type="scientific">Piloderma croceum (strain F 1598)</name>
    <dbReference type="NCBI Taxonomy" id="765440"/>
    <lineage>
        <taxon>Eukaryota</taxon>
        <taxon>Fungi</taxon>
        <taxon>Dikarya</taxon>
        <taxon>Basidiomycota</taxon>
        <taxon>Agaricomycotina</taxon>
        <taxon>Agaricomycetes</taxon>
        <taxon>Agaricomycetidae</taxon>
        <taxon>Atheliales</taxon>
        <taxon>Atheliaceae</taxon>
        <taxon>Piloderma</taxon>
    </lineage>
</organism>
<protein>
    <submittedName>
        <fullName evidence="1">Uncharacterized protein</fullName>
    </submittedName>
</protein>